<dbReference type="AlphaFoldDB" id="A0A5J9STF1"/>
<comment type="caution">
    <text evidence="1">The sequence shown here is derived from an EMBL/GenBank/DDBJ whole genome shotgun (WGS) entry which is preliminary data.</text>
</comment>
<dbReference type="EMBL" id="RWGY01000352">
    <property type="protein sequence ID" value="TVU02204.1"/>
    <property type="molecule type" value="Genomic_DNA"/>
</dbReference>
<feature type="non-terminal residue" evidence="1">
    <location>
        <position position="1"/>
    </location>
</feature>
<evidence type="ECO:0000313" key="2">
    <source>
        <dbReference type="Proteomes" id="UP000324897"/>
    </source>
</evidence>
<proteinExistence type="predicted"/>
<reference evidence="1 2" key="1">
    <citation type="journal article" date="2019" name="Sci. Rep.">
        <title>A high-quality genome of Eragrostis curvula grass provides insights into Poaceae evolution and supports new strategies to enhance forage quality.</title>
        <authorList>
            <person name="Carballo J."/>
            <person name="Santos B.A.C.M."/>
            <person name="Zappacosta D."/>
            <person name="Garbus I."/>
            <person name="Selva J.P."/>
            <person name="Gallo C.A."/>
            <person name="Diaz A."/>
            <person name="Albertini E."/>
            <person name="Caccamo M."/>
            <person name="Echenique V."/>
        </authorList>
    </citation>
    <scope>NUCLEOTIDE SEQUENCE [LARGE SCALE GENOMIC DNA]</scope>
    <source>
        <strain evidence="2">cv. Victoria</strain>
        <tissue evidence="1">Leaf</tissue>
    </source>
</reference>
<keyword evidence="2" id="KW-1185">Reference proteome</keyword>
<organism evidence="1 2">
    <name type="scientific">Eragrostis curvula</name>
    <name type="common">weeping love grass</name>
    <dbReference type="NCBI Taxonomy" id="38414"/>
    <lineage>
        <taxon>Eukaryota</taxon>
        <taxon>Viridiplantae</taxon>
        <taxon>Streptophyta</taxon>
        <taxon>Embryophyta</taxon>
        <taxon>Tracheophyta</taxon>
        <taxon>Spermatophyta</taxon>
        <taxon>Magnoliopsida</taxon>
        <taxon>Liliopsida</taxon>
        <taxon>Poales</taxon>
        <taxon>Poaceae</taxon>
        <taxon>PACMAD clade</taxon>
        <taxon>Chloridoideae</taxon>
        <taxon>Eragrostideae</taxon>
        <taxon>Eragrostidinae</taxon>
        <taxon>Eragrostis</taxon>
    </lineage>
</organism>
<accession>A0A5J9STF1</accession>
<dbReference type="Proteomes" id="UP000324897">
    <property type="component" value="Unassembled WGS sequence"/>
</dbReference>
<dbReference type="Gramene" id="TVU02204">
    <property type="protein sequence ID" value="TVU02204"/>
    <property type="gene ID" value="EJB05_52300"/>
</dbReference>
<sequence>MEKMQKQLAMRRCPRIASARSEVELELPKKKDCLFVVKKKGTDDQIKLFKVTASIFIDLENLLLPSQQVFQHEQKEAVGSRQMTKEEDLQIRTPATPQETLIIKLRRNNLEL</sequence>
<gene>
    <name evidence="1" type="ORF">EJB05_52300</name>
</gene>
<name>A0A5J9STF1_9POAL</name>
<evidence type="ECO:0000313" key="1">
    <source>
        <dbReference type="EMBL" id="TVU02204.1"/>
    </source>
</evidence>
<protein>
    <submittedName>
        <fullName evidence="1">Uncharacterized protein</fullName>
    </submittedName>
</protein>